<dbReference type="AlphaFoldDB" id="A0A561WGK1"/>
<keyword evidence="1" id="KW-0732">Signal</keyword>
<keyword evidence="3" id="KW-1185">Reference proteome</keyword>
<feature type="chain" id="PRO_5021942441" evidence="1">
    <location>
        <begin position="39"/>
        <end position="809"/>
    </location>
</feature>
<dbReference type="Gene3D" id="2.60.40.1800">
    <property type="match status" value="1"/>
</dbReference>
<organism evidence="2 3">
    <name type="scientific">Micromonospora palomenae</name>
    <dbReference type="NCBI Taxonomy" id="1461247"/>
    <lineage>
        <taxon>Bacteria</taxon>
        <taxon>Bacillati</taxon>
        <taxon>Actinomycetota</taxon>
        <taxon>Actinomycetes</taxon>
        <taxon>Micromonosporales</taxon>
        <taxon>Micromonosporaceae</taxon>
        <taxon>Micromonospora</taxon>
    </lineage>
</organism>
<gene>
    <name evidence="2" type="ORF">FHX75_121551</name>
</gene>
<proteinExistence type="predicted"/>
<evidence type="ECO:0000256" key="1">
    <source>
        <dbReference type="SAM" id="SignalP"/>
    </source>
</evidence>
<accession>A0A561WGK1</accession>
<sequence length="809" mass="86614">MPENGGSIGVPTARRRRVPRRFLTAGLAALLTTTGALAVTGQPASALQNYVQPVEVTWTDNARPTRSFQAEDAALPVGSWQSATGDKHTSRAYFTFDLSPYLGQRIISARAVAGERSVNDCDKPRELQLWRTENPTTAPTWKSAPAAVKKLADLDVPGAPCPSTYLTTLVTNEVRAAIAARQSRITFMLRIGEHEDGLQWGRRVNTLGVSLEHNHAPNAPGKLSAGGLACRDDLFIGTTRPEFRAEVTDPDVNETGGVDQLKATFAWWPTDRPAERTELEFPYTLPSGSRFQYTIPDGVMTHGGTYAFTVRATDQYGDTSDWAPECRFTVDTRIPARPVVTSTDYPAAPYEPTAFGPGIPGTFTFSPNGSDDVVKYEYTSWDSGFGTVPADGPGGTATVTYTPKNPGYHRLEVSSIDRTGNHSQTTLYEFYVRQTAPRITDGNPTGGFGEPRELTLRPGMENVVEYSWQLNDGEPTTVRADADGTAKVTVTPRRGGANMVTVTSRTSDDLPSGTGEYYFYLASTPTISSPDFPLDGSDGPLAGTPGTFIFAPGMPGVTEYVWSVGGGAQHTVAAKEDGTATVSYTPTEAGFQWIEVFSRTADGDESETASGYFVIFSHAPEVTSSDYPAYGESGGPGVAGQFTFRPARDGVTGYVYDFGDGPKTVTAAADGTATIDWTPQSYRVDTQGLVRLKVREKIGDIVSDETEYGFYLGKLAPTVTSQDYPPSGEVGGPGIAGSFTLTAHVPGSTEFVYRHGTEEKTVSAGPDGTATITLTPTEVGGNYLYVSSRTDSGITSGEGVYYFTVANPN</sequence>
<dbReference type="Proteomes" id="UP000319927">
    <property type="component" value="Unassembled WGS sequence"/>
</dbReference>
<feature type="signal peptide" evidence="1">
    <location>
        <begin position="1"/>
        <end position="38"/>
    </location>
</feature>
<comment type="caution">
    <text evidence="2">The sequence shown here is derived from an EMBL/GenBank/DDBJ whole genome shotgun (WGS) entry which is preliminary data.</text>
</comment>
<evidence type="ECO:0000313" key="3">
    <source>
        <dbReference type="Proteomes" id="UP000319927"/>
    </source>
</evidence>
<name>A0A561WGK1_9ACTN</name>
<evidence type="ECO:0000313" key="2">
    <source>
        <dbReference type="EMBL" id="TWG23007.1"/>
    </source>
</evidence>
<dbReference type="EMBL" id="VIXA01000002">
    <property type="protein sequence ID" value="TWG23007.1"/>
    <property type="molecule type" value="Genomic_DNA"/>
</dbReference>
<protein>
    <submittedName>
        <fullName evidence="2">Uncharacterized protein</fullName>
    </submittedName>
</protein>
<reference evidence="2 3" key="1">
    <citation type="submission" date="2019-06" db="EMBL/GenBank/DDBJ databases">
        <title>Sequencing the genomes of 1000 actinobacteria strains.</title>
        <authorList>
            <person name="Klenk H.-P."/>
        </authorList>
    </citation>
    <scope>NUCLEOTIDE SEQUENCE [LARGE SCALE GENOMIC DNA]</scope>
    <source>
        <strain evidence="2 3">DSM 102131</strain>
    </source>
</reference>